<proteinExistence type="predicted"/>
<organism evidence="1 2">
    <name type="scientific">Catharanthus roseus</name>
    <name type="common">Madagascar periwinkle</name>
    <name type="synonym">Vinca rosea</name>
    <dbReference type="NCBI Taxonomy" id="4058"/>
    <lineage>
        <taxon>Eukaryota</taxon>
        <taxon>Viridiplantae</taxon>
        <taxon>Streptophyta</taxon>
        <taxon>Embryophyta</taxon>
        <taxon>Tracheophyta</taxon>
        <taxon>Spermatophyta</taxon>
        <taxon>Magnoliopsida</taxon>
        <taxon>eudicotyledons</taxon>
        <taxon>Gunneridae</taxon>
        <taxon>Pentapetalae</taxon>
        <taxon>asterids</taxon>
        <taxon>lamiids</taxon>
        <taxon>Gentianales</taxon>
        <taxon>Apocynaceae</taxon>
        <taxon>Rauvolfioideae</taxon>
        <taxon>Vinceae</taxon>
        <taxon>Catharanthinae</taxon>
        <taxon>Catharanthus</taxon>
    </lineage>
</organism>
<comment type="caution">
    <text evidence="1">The sequence shown here is derived from an EMBL/GenBank/DDBJ whole genome shotgun (WGS) entry which is preliminary data.</text>
</comment>
<dbReference type="EMBL" id="CM044701">
    <property type="protein sequence ID" value="KAI5681417.1"/>
    <property type="molecule type" value="Genomic_DNA"/>
</dbReference>
<sequence>MDSFEESLEENADEYQSTFGEFLDPEEYIDLRYLFTTDRIFSSKDESVQWAKQTAMNAKAYLIITQYQRSRTADRRPYVTLACERRCSVKKYKKAIVDDKEEKVSKKKGGDRMG</sequence>
<evidence type="ECO:0000313" key="1">
    <source>
        <dbReference type="EMBL" id="KAI5681417.1"/>
    </source>
</evidence>
<name>A0ACC0C9A2_CATRO</name>
<protein>
    <submittedName>
        <fullName evidence="1">Uncharacterized protein</fullName>
    </submittedName>
</protein>
<dbReference type="Proteomes" id="UP001060085">
    <property type="component" value="Linkage Group LG01"/>
</dbReference>
<gene>
    <name evidence="1" type="ORF">M9H77_02645</name>
</gene>
<keyword evidence="2" id="KW-1185">Reference proteome</keyword>
<reference evidence="2" key="1">
    <citation type="journal article" date="2023" name="Nat. Plants">
        <title>Single-cell RNA sequencing provides a high-resolution roadmap for understanding the multicellular compartmentation of specialized metabolism.</title>
        <authorList>
            <person name="Sun S."/>
            <person name="Shen X."/>
            <person name="Li Y."/>
            <person name="Li Y."/>
            <person name="Wang S."/>
            <person name="Li R."/>
            <person name="Zhang H."/>
            <person name="Shen G."/>
            <person name="Guo B."/>
            <person name="Wei J."/>
            <person name="Xu J."/>
            <person name="St-Pierre B."/>
            <person name="Chen S."/>
            <person name="Sun C."/>
        </authorList>
    </citation>
    <scope>NUCLEOTIDE SEQUENCE [LARGE SCALE GENOMIC DNA]</scope>
</reference>
<evidence type="ECO:0000313" key="2">
    <source>
        <dbReference type="Proteomes" id="UP001060085"/>
    </source>
</evidence>
<accession>A0ACC0C9A2</accession>